<feature type="domain" description="Inner membrane protein YgaP-like transmembrane" evidence="1">
    <location>
        <begin position="6"/>
        <end position="64"/>
    </location>
</feature>
<reference evidence="2 3" key="1">
    <citation type="submission" date="2016-06" db="EMBL/GenBank/DDBJ databases">
        <authorList>
            <person name="Kjaerup R.B."/>
            <person name="Dalgaard T.S."/>
            <person name="Juul-Madsen H.R."/>
        </authorList>
    </citation>
    <scope>NUCLEOTIDE SEQUENCE [LARGE SCALE GENOMIC DNA]</scope>
    <source>
        <strain evidence="2">2</strain>
    </source>
</reference>
<dbReference type="InterPro" id="IPR021309">
    <property type="entry name" value="YgaP-like_TM"/>
</dbReference>
<evidence type="ECO:0000313" key="2">
    <source>
        <dbReference type="EMBL" id="SBT05196.1"/>
    </source>
</evidence>
<dbReference type="Pfam" id="PF11127">
    <property type="entry name" value="YgaP-like_TM"/>
    <property type="match status" value="1"/>
</dbReference>
<evidence type="ECO:0000259" key="1">
    <source>
        <dbReference type="Pfam" id="PF11127"/>
    </source>
</evidence>
<dbReference type="EMBL" id="FLQY01000052">
    <property type="protein sequence ID" value="SBT05196.1"/>
    <property type="molecule type" value="Genomic_DNA"/>
</dbReference>
<accession>A0A1A8XKI4</accession>
<dbReference type="RefSeq" id="WP_186410080.1">
    <property type="nucleotide sequence ID" value="NZ_FLQY01000052.1"/>
</dbReference>
<dbReference type="Gene3D" id="6.10.140.1340">
    <property type="match status" value="1"/>
</dbReference>
<gene>
    <name evidence="2" type="ORF">PROAA_1450014</name>
</gene>
<evidence type="ECO:0000313" key="3">
    <source>
        <dbReference type="Proteomes" id="UP000199600"/>
    </source>
</evidence>
<protein>
    <recommendedName>
        <fullName evidence="1">Inner membrane protein YgaP-like transmembrane domain-containing protein</fullName>
    </recommendedName>
</protein>
<sequence>MKTPFTTDRAIRIMAGSFILLSLALGVEASPLFVSKNFLWFTAFVGANLFQSGFTRFCPAESLMVWLGMKRCDGVNYNESKLVR</sequence>
<name>A0A1A8XKI4_9RHOO</name>
<keyword evidence="3" id="KW-1185">Reference proteome</keyword>
<organism evidence="2 3">
    <name type="scientific">Candidatus Propionivibrio aalborgensis</name>
    <dbReference type="NCBI Taxonomy" id="1860101"/>
    <lineage>
        <taxon>Bacteria</taxon>
        <taxon>Pseudomonadati</taxon>
        <taxon>Pseudomonadota</taxon>
        <taxon>Betaproteobacteria</taxon>
        <taxon>Rhodocyclales</taxon>
        <taxon>Rhodocyclaceae</taxon>
        <taxon>Propionivibrio</taxon>
    </lineage>
</organism>
<proteinExistence type="predicted"/>
<dbReference type="AlphaFoldDB" id="A0A1A8XKI4"/>
<dbReference type="Proteomes" id="UP000199600">
    <property type="component" value="Unassembled WGS sequence"/>
</dbReference>